<reference evidence="1 2" key="1">
    <citation type="submission" date="2018-06" db="EMBL/GenBank/DDBJ databases">
        <authorList>
            <consortium name="Pathogen Informatics"/>
            <person name="Doyle S."/>
        </authorList>
    </citation>
    <scope>NUCLEOTIDE SEQUENCE [LARGE SCALE GENOMIC DNA]</scope>
    <source>
        <strain evidence="1 2">NCTC11179</strain>
    </source>
</reference>
<dbReference type="Proteomes" id="UP000255024">
    <property type="component" value="Unassembled WGS sequence"/>
</dbReference>
<keyword evidence="2" id="KW-1185">Reference proteome</keyword>
<evidence type="ECO:0000313" key="2">
    <source>
        <dbReference type="Proteomes" id="UP000255024"/>
    </source>
</evidence>
<evidence type="ECO:0000313" key="1">
    <source>
        <dbReference type="EMBL" id="STZ27119.1"/>
    </source>
</evidence>
<proteinExistence type="predicted"/>
<gene>
    <name evidence="1" type="ORF">NCTC11179_00649</name>
</gene>
<dbReference type="AlphaFoldDB" id="A0A378RL92"/>
<accession>A0A378RL92</accession>
<organism evidence="1 2">
    <name type="scientific">Myroides odoratus</name>
    <name type="common">Flavobacterium odoratum</name>
    <dbReference type="NCBI Taxonomy" id="256"/>
    <lineage>
        <taxon>Bacteria</taxon>
        <taxon>Pseudomonadati</taxon>
        <taxon>Bacteroidota</taxon>
        <taxon>Flavobacteriia</taxon>
        <taxon>Flavobacteriales</taxon>
        <taxon>Flavobacteriaceae</taxon>
        <taxon>Myroides</taxon>
    </lineage>
</organism>
<protein>
    <submittedName>
        <fullName evidence="1">Uncharacterized protein</fullName>
    </submittedName>
</protein>
<sequence>MSTINAVDFPIVHVSIASTQKEKNQDQYFIDYENLLQRGEKFVMINEVSAPDVEETKSDKAHMKKMNLWMKQNRVALSENVLAMIQVEPDAIKRQAAIDFQPIFQKYWGHKLIVVETYEEALALAEAEVEQVNEQQNKGV</sequence>
<dbReference type="RefSeq" id="WP_115090121.1">
    <property type="nucleotide sequence ID" value="NZ_CP068107.1"/>
</dbReference>
<dbReference type="EMBL" id="UGQL01000001">
    <property type="protein sequence ID" value="STZ27119.1"/>
    <property type="molecule type" value="Genomic_DNA"/>
</dbReference>
<name>A0A378RL92_MYROD</name>